<evidence type="ECO:0000259" key="1">
    <source>
        <dbReference type="PROSITE" id="PS51192"/>
    </source>
</evidence>
<gene>
    <name evidence="3" type="ORF">UFOVP456_12</name>
</gene>
<dbReference type="GO" id="GO:0003677">
    <property type="term" value="F:DNA binding"/>
    <property type="evidence" value="ECO:0007669"/>
    <property type="project" value="InterPro"/>
</dbReference>
<name>A0A6J5MCA5_9CAUD</name>
<feature type="domain" description="Helicase ATP-binding" evidence="1">
    <location>
        <begin position="26"/>
        <end position="156"/>
    </location>
</feature>
<dbReference type="PANTHER" id="PTHR47396:SF1">
    <property type="entry name" value="ATP-DEPENDENT HELICASE IRC3-RELATED"/>
    <property type="match status" value="1"/>
</dbReference>
<dbReference type="GO" id="GO:0004386">
    <property type="term" value="F:helicase activity"/>
    <property type="evidence" value="ECO:0007669"/>
    <property type="project" value="UniProtKB-KW"/>
</dbReference>
<evidence type="ECO:0000313" key="3">
    <source>
        <dbReference type="EMBL" id="CAB4143932.1"/>
    </source>
</evidence>
<sequence>MKARPYQAEAIASIFDWFATGHDAPLIVLPTGAGKSFVLADFIRQAITSYPDTRILVVTHVKELVEQDAAAIRKVWPHASVGIYSAGLGLRQFKPITVASIQSIYKREAFYGRFDLIIVDEAHLIPHASTGMYRRLLEKSAQANPDVKLIGLTATPYRLDSGVLHQGDGAMFDGISYEANVADLIAAGYLCPLTAQHGANVDLSGVRMVGGEFNLGQLGERMAAMELVQHHSDLIIERCADRNAWLIFCVTVQHASAVAAALKVRGIPAAYVSGETPNDERDQIIGDFKAGKLRALVNCNILTTGFDHPATDAVVMLRPTMSPGLYVQMVGRGLRLHESKTNCLVLDFGGNVKRHGFIDAVEPPRKGKKGEPQEAPVKECPDCHRLVAISLQVCECGHEFEIAPRTNEKEAHVGVMLAAEIKPVELDVLRVYYSRHVGKSGVPTLRVDYQCGLRTVTEYVCIEHAGYARSKAIAWWGRRCSDLFGPVPDSVDDAIDLVDQLLTPERIVVSFATKYPEIKRHCFALSDETLTT</sequence>
<dbReference type="GO" id="GO:0016787">
    <property type="term" value="F:hydrolase activity"/>
    <property type="evidence" value="ECO:0007669"/>
    <property type="project" value="InterPro"/>
</dbReference>
<dbReference type="InterPro" id="IPR001650">
    <property type="entry name" value="Helicase_C-like"/>
</dbReference>
<evidence type="ECO:0000259" key="2">
    <source>
        <dbReference type="PROSITE" id="PS51194"/>
    </source>
</evidence>
<dbReference type="SUPFAM" id="SSF52540">
    <property type="entry name" value="P-loop containing nucleoside triphosphate hydrolases"/>
    <property type="match status" value="1"/>
</dbReference>
<feature type="domain" description="Helicase C-terminal" evidence="2">
    <location>
        <begin position="231"/>
        <end position="378"/>
    </location>
</feature>
<dbReference type="InterPro" id="IPR014001">
    <property type="entry name" value="Helicase_ATP-bd"/>
</dbReference>
<dbReference type="Pfam" id="PF00271">
    <property type="entry name" value="Helicase_C"/>
    <property type="match status" value="1"/>
</dbReference>
<proteinExistence type="predicted"/>
<dbReference type="SMART" id="SM00487">
    <property type="entry name" value="DEXDc"/>
    <property type="match status" value="1"/>
</dbReference>
<dbReference type="CDD" id="cd18799">
    <property type="entry name" value="SF2_C_EcoAI-like"/>
    <property type="match status" value="1"/>
</dbReference>
<reference evidence="3" key="1">
    <citation type="submission" date="2020-04" db="EMBL/GenBank/DDBJ databases">
        <authorList>
            <person name="Chiriac C."/>
            <person name="Salcher M."/>
            <person name="Ghai R."/>
            <person name="Kavagutti S V."/>
        </authorList>
    </citation>
    <scope>NUCLEOTIDE SEQUENCE</scope>
</reference>
<keyword evidence="3" id="KW-0067">ATP-binding</keyword>
<dbReference type="PANTHER" id="PTHR47396">
    <property type="entry name" value="TYPE I RESTRICTION ENZYME ECOKI R PROTEIN"/>
    <property type="match status" value="1"/>
</dbReference>
<organism evidence="3">
    <name type="scientific">uncultured Caudovirales phage</name>
    <dbReference type="NCBI Taxonomy" id="2100421"/>
    <lineage>
        <taxon>Viruses</taxon>
        <taxon>Duplodnaviria</taxon>
        <taxon>Heunggongvirae</taxon>
        <taxon>Uroviricota</taxon>
        <taxon>Caudoviricetes</taxon>
        <taxon>Peduoviridae</taxon>
        <taxon>Maltschvirus</taxon>
        <taxon>Maltschvirus maltsch</taxon>
    </lineage>
</organism>
<dbReference type="GO" id="GO:0005524">
    <property type="term" value="F:ATP binding"/>
    <property type="evidence" value="ECO:0007669"/>
    <property type="project" value="InterPro"/>
</dbReference>
<dbReference type="SMART" id="SM00490">
    <property type="entry name" value="HELICc"/>
    <property type="match status" value="1"/>
</dbReference>
<dbReference type="EMBL" id="LR796436">
    <property type="protein sequence ID" value="CAB4143932.1"/>
    <property type="molecule type" value="Genomic_DNA"/>
</dbReference>
<dbReference type="InterPro" id="IPR050742">
    <property type="entry name" value="Helicase_Restrict-Modif_Enz"/>
</dbReference>
<dbReference type="PROSITE" id="PS51192">
    <property type="entry name" value="HELICASE_ATP_BIND_1"/>
    <property type="match status" value="1"/>
</dbReference>
<dbReference type="Gene3D" id="3.40.50.300">
    <property type="entry name" value="P-loop containing nucleotide triphosphate hydrolases"/>
    <property type="match status" value="2"/>
</dbReference>
<keyword evidence="3" id="KW-0547">Nucleotide-binding</keyword>
<dbReference type="InterPro" id="IPR006935">
    <property type="entry name" value="Helicase/UvrB_N"/>
</dbReference>
<keyword evidence="3" id="KW-0378">Hydrolase</keyword>
<dbReference type="PROSITE" id="PS51194">
    <property type="entry name" value="HELICASE_CTER"/>
    <property type="match status" value="1"/>
</dbReference>
<dbReference type="InterPro" id="IPR027417">
    <property type="entry name" value="P-loop_NTPase"/>
</dbReference>
<keyword evidence="3" id="KW-0347">Helicase</keyword>
<accession>A0A6J5MCA5</accession>
<protein>
    <submittedName>
        <fullName evidence="3">SSL2 DNA or RNA helicases of superfamily II</fullName>
    </submittedName>
</protein>
<dbReference type="Pfam" id="PF04851">
    <property type="entry name" value="ResIII"/>
    <property type="match status" value="1"/>
</dbReference>